<feature type="compositionally biased region" description="Basic and acidic residues" evidence="2">
    <location>
        <begin position="61"/>
        <end position="80"/>
    </location>
</feature>
<evidence type="ECO:0000313" key="4">
    <source>
        <dbReference type="Proteomes" id="UP000078542"/>
    </source>
</evidence>
<keyword evidence="1" id="KW-0175">Coiled coil</keyword>
<dbReference type="EMBL" id="KQ977026">
    <property type="protein sequence ID" value="KYN06236.1"/>
    <property type="molecule type" value="Genomic_DNA"/>
</dbReference>
<gene>
    <name evidence="3" type="ORF">ALC62_02828</name>
</gene>
<organism evidence="3 4">
    <name type="scientific">Cyphomyrmex costatus</name>
    <dbReference type="NCBI Taxonomy" id="456900"/>
    <lineage>
        <taxon>Eukaryota</taxon>
        <taxon>Metazoa</taxon>
        <taxon>Ecdysozoa</taxon>
        <taxon>Arthropoda</taxon>
        <taxon>Hexapoda</taxon>
        <taxon>Insecta</taxon>
        <taxon>Pterygota</taxon>
        <taxon>Neoptera</taxon>
        <taxon>Endopterygota</taxon>
        <taxon>Hymenoptera</taxon>
        <taxon>Apocrita</taxon>
        <taxon>Aculeata</taxon>
        <taxon>Formicoidea</taxon>
        <taxon>Formicidae</taxon>
        <taxon>Myrmicinae</taxon>
        <taxon>Cyphomyrmex</taxon>
    </lineage>
</organism>
<evidence type="ECO:0000313" key="3">
    <source>
        <dbReference type="EMBL" id="KYN06236.1"/>
    </source>
</evidence>
<evidence type="ECO:0000256" key="2">
    <source>
        <dbReference type="SAM" id="MobiDB-lite"/>
    </source>
</evidence>
<dbReference type="Proteomes" id="UP000078542">
    <property type="component" value="Unassembled WGS sequence"/>
</dbReference>
<evidence type="ECO:0000256" key="1">
    <source>
        <dbReference type="SAM" id="Coils"/>
    </source>
</evidence>
<dbReference type="AlphaFoldDB" id="A0A151IMR3"/>
<accession>A0A151IMR3</accession>
<feature type="region of interest" description="Disordered" evidence="2">
    <location>
        <begin position="655"/>
        <end position="675"/>
    </location>
</feature>
<sequence length="782" mass="89570">MPIDCTESMEITHKYDTYKTQENNHNSHHSQLHKHVEENKNTSDILRNDRAVDDHSFIADGFKDPPVRKDHKCDSSRMTRDAQIQTSNKKNLRRRKIKRKLKPTTERISHRNHCDNEPQIVANFHDSLHSSSREGYHHEPWLRVRALENKRAEYINKFTAVNRQIEEITATLRETCCSGESPRSNLENRDEYFSSISDDTKVNWGGVENKSTIAREKNTSKEKNGLVNVKKIVGELKSDTSKNASEVLHVDSRNNETVFSAKDSVSFSRNPNDSFERDIVPATETVYFSNRISIQNKTKTKCHFNKQLSLDLDVINNENDELQELSIKNEFLDKVYPKNNFTILNNDTHKRDLAENPAALKKSRYYMKTIEEKVGDVAILEDIKRRIDRDFDDPPGERSENDTEEFITVSQRNSNLDHHVIGVSSMTIIEKSKSTPLIVATNLEPTETQIHGSMSVDAISECSNKNSALSKYFSCTQIPSQVSLMENKDELAVKAVDCSVIESYSNLHSNYHYYDSRSNFSLNNYSLSNLDPSLDCSLSSFDYISRYDSSVQYATPNKSLIDMVNKSNDTIEISEDREDVAKNRICNWEHLPFQENGEKEWRAGKRYTADSTFETSKSSRYIGSIDSGVFSSSLIDLYPAERSFHAGKSTFEKKRRDGKLDRASTAVDSGSDSSYTNDTLDRKVNDVVRDLTKNLILCERRAKIKLRARNTRYSQDVLSHAYNFSRNLYDTCGDFFNSSLSSSEDERIVSISTPSLLSLSDSEIEDFESRCQRVCRSNSIQI</sequence>
<reference evidence="3 4" key="1">
    <citation type="submission" date="2016-03" db="EMBL/GenBank/DDBJ databases">
        <title>Cyphomyrmex costatus WGS genome.</title>
        <authorList>
            <person name="Nygaard S."/>
            <person name="Hu H."/>
            <person name="Boomsma J."/>
            <person name="Zhang G."/>
        </authorList>
    </citation>
    <scope>NUCLEOTIDE SEQUENCE [LARGE SCALE GENOMIC DNA]</scope>
    <source>
        <strain evidence="3">MS0001</strain>
        <tissue evidence="3">Whole body</tissue>
    </source>
</reference>
<proteinExistence type="predicted"/>
<keyword evidence="4" id="KW-1185">Reference proteome</keyword>
<feature type="region of interest" description="Disordered" evidence="2">
    <location>
        <begin position="61"/>
        <end position="92"/>
    </location>
</feature>
<protein>
    <submittedName>
        <fullName evidence="3">Uncharacterized protein</fullName>
    </submittedName>
</protein>
<feature type="coiled-coil region" evidence="1">
    <location>
        <begin position="305"/>
        <end position="335"/>
    </location>
</feature>
<feature type="compositionally biased region" description="Polar residues" evidence="2">
    <location>
        <begin position="666"/>
        <end position="675"/>
    </location>
</feature>
<name>A0A151IMR3_9HYME</name>